<accession>A0A835VN89</accession>
<dbReference type="InterPro" id="IPR033556">
    <property type="entry name" value="PLA"/>
</dbReference>
<proteinExistence type="inferred from homology"/>
<evidence type="ECO:0000256" key="3">
    <source>
        <dbReference type="ARBA" id="ARBA00022801"/>
    </source>
</evidence>
<dbReference type="CDD" id="cd00519">
    <property type="entry name" value="Lipase_3"/>
    <property type="match status" value="1"/>
</dbReference>
<dbReference type="InterPro" id="IPR002921">
    <property type="entry name" value="Fungal_lipase-type"/>
</dbReference>
<gene>
    <name evidence="8" type="ORF">HPP92_003240</name>
</gene>
<dbReference type="Pfam" id="PF01764">
    <property type="entry name" value="Lipase_3"/>
    <property type="match status" value="1"/>
</dbReference>
<comment type="function">
    <text evidence="1 6">Acylhydrolase that catalyzes the hydrolysis of phospholipids at the sn-1 position.</text>
</comment>
<dbReference type="PANTHER" id="PTHR31828">
    <property type="entry name" value="PHOSPHOLIPASE A1-IIGAMMA"/>
    <property type="match status" value="1"/>
</dbReference>
<dbReference type="OrthoDB" id="438440at2759"/>
<evidence type="ECO:0000256" key="6">
    <source>
        <dbReference type="RuleBase" id="RU367093"/>
    </source>
</evidence>
<dbReference type="FunFam" id="3.40.50.1820:FF:000065">
    <property type="entry name" value="Phospholipase A1-II 3"/>
    <property type="match status" value="1"/>
</dbReference>
<evidence type="ECO:0000259" key="7">
    <source>
        <dbReference type="Pfam" id="PF01764"/>
    </source>
</evidence>
<dbReference type="Gene3D" id="3.40.50.1820">
    <property type="entry name" value="alpha/beta hydrolase"/>
    <property type="match status" value="1"/>
</dbReference>
<evidence type="ECO:0000256" key="2">
    <source>
        <dbReference type="ARBA" id="ARBA00010701"/>
    </source>
</evidence>
<dbReference type="InterPro" id="IPR029058">
    <property type="entry name" value="AB_hydrolase_fold"/>
</dbReference>
<keyword evidence="5 6" id="KW-0443">Lipid metabolism</keyword>
<dbReference type="AlphaFoldDB" id="A0A835VN89"/>
<dbReference type="SUPFAM" id="SSF53474">
    <property type="entry name" value="alpha/beta-Hydrolases"/>
    <property type="match status" value="1"/>
</dbReference>
<comment type="caution">
    <text evidence="8">The sequence shown here is derived from an EMBL/GenBank/DDBJ whole genome shotgun (WGS) entry which is preliminary data.</text>
</comment>
<evidence type="ECO:0000256" key="5">
    <source>
        <dbReference type="ARBA" id="ARBA00023098"/>
    </source>
</evidence>
<sequence>MTPAKNKLPVQPRWRELNGENNWEGLLDPLDLNLRQHLINYGELVQAVYDAFNDDPNSRFAGGPRYSRRNFFDRVFLTAGRPYRYRVTKFVYATSGVGLPEGFILRSLAKDWKLNESNWLGYVAVATDEGKAADGRRDVLVAFRGTVRALEWVNNLEFGMVSGESIVANSVADGVVEPKVHGGWMSLYTSTNPKSPLNKSSARDQVLTEVRRLIQLHKDEEVTITVTGHSLGAALATLISADIVSHGFNVLGPRRTAPVTAFVFASPRVGDAAFAQSFAALAPDLRLLRVTNAQDVVPLYPPIGFADVGAELVVDARKSEFVKGLGGPAAWHSLEFYLHGVAGTQGRQGGFKLEVERDIALLNKYMDEVREEYSVPASWWVEKNKGMVQGKDGHWRLHDHEMDDDDLFMEELLKQD</sequence>
<name>A0A835VN89_VANPL</name>
<reference evidence="8 9" key="1">
    <citation type="journal article" date="2020" name="Nat. Food">
        <title>A phased Vanilla planifolia genome enables genetic improvement of flavour and production.</title>
        <authorList>
            <person name="Hasing T."/>
            <person name="Tang H."/>
            <person name="Brym M."/>
            <person name="Khazi F."/>
            <person name="Huang T."/>
            <person name="Chambers A.H."/>
        </authorList>
    </citation>
    <scope>NUCLEOTIDE SEQUENCE [LARGE SCALE GENOMIC DNA]</scope>
    <source>
        <tissue evidence="8">Leaf</tissue>
    </source>
</reference>
<dbReference type="GO" id="GO:0016042">
    <property type="term" value="P:lipid catabolic process"/>
    <property type="evidence" value="ECO:0007669"/>
    <property type="project" value="UniProtKB-UniRule"/>
</dbReference>
<dbReference type="GO" id="GO:0008970">
    <property type="term" value="F:phospholipase A1 activity"/>
    <property type="evidence" value="ECO:0007669"/>
    <property type="project" value="UniProtKB-UniRule"/>
</dbReference>
<protein>
    <recommendedName>
        <fullName evidence="6">Phospholipase A1</fullName>
        <ecNumber evidence="6">3.1.1.-</ecNumber>
    </recommendedName>
</protein>
<dbReference type="PANTHER" id="PTHR31828:SF1">
    <property type="entry name" value="PHOSPHOLIPASE A1-IIGAMMA"/>
    <property type="match status" value="1"/>
</dbReference>
<dbReference type="EC" id="3.1.1.-" evidence="6"/>
<dbReference type="Proteomes" id="UP000639772">
    <property type="component" value="Chromosome 1"/>
</dbReference>
<feature type="domain" description="Fungal lipase-type" evidence="7">
    <location>
        <begin position="141"/>
        <end position="303"/>
    </location>
</feature>
<dbReference type="GO" id="GO:0005737">
    <property type="term" value="C:cytoplasm"/>
    <property type="evidence" value="ECO:0007669"/>
    <property type="project" value="UniProtKB-ARBA"/>
</dbReference>
<comment type="similarity">
    <text evidence="2 6">Belongs to the AB hydrolase superfamily. Lipase family.</text>
</comment>
<keyword evidence="4 6" id="KW-0442">Lipid degradation</keyword>
<evidence type="ECO:0000256" key="4">
    <source>
        <dbReference type="ARBA" id="ARBA00022963"/>
    </source>
</evidence>
<evidence type="ECO:0000256" key="1">
    <source>
        <dbReference type="ARBA" id="ARBA00003523"/>
    </source>
</evidence>
<evidence type="ECO:0000313" key="8">
    <source>
        <dbReference type="EMBL" id="KAG0503168.1"/>
    </source>
</evidence>
<dbReference type="EMBL" id="JADCNM010000001">
    <property type="protein sequence ID" value="KAG0503168.1"/>
    <property type="molecule type" value="Genomic_DNA"/>
</dbReference>
<keyword evidence="3 6" id="KW-0378">Hydrolase</keyword>
<organism evidence="8 9">
    <name type="scientific">Vanilla planifolia</name>
    <name type="common">Vanilla</name>
    <dbReference type="NCBI Taxonomy" id="51239"/>
    <lineage>
        <taxon>Eukaryota</taxon>
        <taxon>Viridiplantae</taxon>
        <taxon>Streptophyta</taxon>
        <taxon>Embryophyta</taxon>
        <taxon>Tracheophyta</taxon>
        <taxon>Spermatophyta</taxon>
        <taxon>Magnoliopsida</taxon>
        <taxon>Liliopsida</taxon>
        <taxon>Asparagales</taxon>
        <taxon>Orchidaceae</taxon>
        <taxon>Vanilloideae</taxon>
        <taxon>Vanilleae</taxon>
        <taxon>Vanilla</taxon>
    </lineage>
</organism>
<evidence type="ECO:0000313" key="9">
    <source>
        <dbReference type="Proteomes" id="UP000639772"/>
    </source>
</evidence>